<keyword evidence="2" id="KW-1185">Reference proteome</keyword>
<sequence length="338" mass="39029">MYNTSGEFVEQTSRICTLFVKGIPQILHNDSIVNRHGKRGRENNGYSIMKDILRLCTLLFDNVLYSFKGPLKLEQVQVRLYLGLGGDLGVGKSRLINSLLDKKGLTRDVRANPLSTQRPLLRFFTWVTSWGYNECVNRNKPPLASSVIYRLFLREYGHHYIPIAGSHYWNEEAIDSMKSDMPGLWDTFNGGVEAYLNCVPNDITSNQHSWLSLGRGRNRQVRHGDITQDYQDRMLALQTIGQPMEPCYSAANMKYETNSSLGSGSDRRRKSHITNSFRPQILFFDNHRRQFRDKFSIILDDLHTKAKGLMAKQVSFFRSFSLHFQRFYAKHIHTYGGM</sequence>
<protein>
    <submittedName>
        <fullName evidence="1">Uncharacterized protein</fullName>
    </submittedName>
</protein>
<proteinExistence type="predicted"/>
<comment type="caution">
    <text evidence="1">The sequence shown here is derived from an EMBL/GenBank/DDBJ whole genome shotgun (WGS) entry which is preliminary data.</text>
</comment>
<evidence type="ECO:0000313" key="2">
    <source>
        <dbReference type="Proteomes" id="UP000799755"/>
    </source>
</evidence>
<reference evidence="1" key="1">
    <citation type="journal article" date="2020" name="Stud. Mycol.">
        <title>101 Dothideomycetes genomes: a test case for predicting lifestyles and emergence of pathogens.</title>
        <authorList>
            <person name="Haridas S."/>
            <person name="Albert R."/>
            <person name="Binder M."/>
            <person name="Bloem J."/>
            <person name="Labutti K."/>
            <person name="Salamov A."/>
            <person name="Andreopoulos B."/>
            <person name="Baker S."/>
            <person name="Barry K."/>
            <person name="Bills G."/>
            <person name="Bluhm B."/>
            <person name="Cannon C."/>
            <person name="Castanera R."/>
            <person name="Culley D."/>
            <person name="Daum C."/>
            <person name="Ezra D."/>
            <person name="Gonzalez J."/>
            <person name="Henrissat B."/>
            <person name="Kuo A."/>
            <person name="Liang C."/>
            <person name="Lipzen A."/>
            <person name="Lutzoni F."/>
            <person name="Magnuson J."/>
            <person name="Mondo S."/>
            <person name="Nolan M."/>
            <person name="Ohm R."/>
            <person name="Pangilinan J."/>
            <person name="Park H.-J."/>
            <person name="Ramirez L."/>
            <person name="Alfaro M."/>
            <person name="Sun H."/>
            <person name="Tritt A."/>
            <person name="Yoshinaga Y."/>
            <person name="Zwiers L.-H."/>
            <person name="Turgeon B."/>
            <person name="Goodwin S."/>
            <person name="Spatafora J."/>
            <person name="Crous P."/>
            <person name="Grigoriev I."/>
        </authorList>
    </citation>
    <scope>NUCLEOTIDE SEQUENCE</scope>
    <source>
        <strain evidence="1">ATCC 200398</strain>
    </source>
</reference>
<dbReference type="EMBL" id="MU003497">
    <property type="protein sequence ID" value="KAF2474632.1"/>
    <property type="molecule type" value="Genomic_DNA"/>
</dbReference>
<accession>A0ACB6R6C6</accession>
<evidence type="ECO:0000313" key="1">
    <source>
        <dbReference type="EMBL" id="KAF2474632.1"/>
    </source>
</evidence>
<gene>
    <name evidence="1" type="ORF">BDR25DRAFT_351168</name>
</gene>
<organism evidence="1 2">
    <name type="scientific">Lindgomyces ingoldianus</name>
    <dbReference type="NCBI Taxonomy" id="673940"/>
    <lineage>
        <taxon>Eukaryota</taxon>
        <taxon>Fungi</taxon>
        <taxon>Dikarya</taxon>
        <taxon>Ascomycota</taxon>
        <taxon>Pezizomycotina</taxon>
        <taxon>Dothideomycetes</taxon>
        <taxon>Pleosporomycetidae</taxon>
        <taxon>Pleosporales</taxon>
        <taxon>Lindgomycetaceae</taxon>
        <taxon>Lindgomyces</taxon>
    </lineage>
</organism>
<name>A0ACB6R6C6_9PLEO</name>
<dbReference type="Proteomes" id="UP000799755">
    <property type="component" value="Unassembled WGS sequence"/>
</dbReference>